<feature type="domain" description="Era-type G" evidence="18">
    <location>
        <begin position="129"/>
        <end position="366"/>
    </location>
</feature>
<keyword evidence="13" id="KW-0472">Membrane</keyword>
<evidence type="ECO:0000256" key="16">
    <source>
        <dbReference type="PROSITE-ProRule" id="PRU01050"/>
    </source>
</evidence>
<comment type="similarity">
    <text evidence="3 16">Belongs to the TRAFAC class TrmE-Era-EngA-EngB-Septin-like GTPase superfamily. Era GTPase family.</text>
</comment>
<evidence type="ECO:0000259" key="18">
    <source>
        <dbReference type="PROSITE" id="PS51713"/>
    </source>
</evidence>
<protein>
    <recommendedName>
        <fullName evidence="4">GTPase Era, mitochondrial</fullName>
    </recommendedName>
    <alternativeName>
        <fullName evidence="15">ERA-like protein 1</fullName>
    </alternativeName>
</protein>
<evidence type="ECO:0000256" key="9">
    <source>
        <dbReference type="ARBA" id="ARBA00022884"/>
    </source>
</evidence>
<evidence type="ECO:0000256" key="6">
    <source>
        <dbReference type="ARBA" id="ARBA00022730"/>
    </source>
</evidence>
<keyword evidence="6" id="KW-0699">rRNA-binding</keyword>
<evidence type="ECO:0000256" key="17">
    <source>
        <dbReference type="SAM" id="MobiDB-lite"/>
    </source>
</evidence>
<dbReference type="InterPro" id="IPR004044">
    <property type="entry name" value="KH_dom_type_2"/>
</dbReference>
<feature type="compositionally biased region" description="Basic and acidic residues" evidence="17">
    <location>
        <begin position="17"/>
        <end position="26"/>
    </location>
</feature>
<dbReference type="GO" id="GO:0043024">
    <property type="term" value="F:ribosomal small subunit binding"/>
    <property type="evidence" value="ECO:0007669"/>
    <property type="project" value="TreeGrafter"/>
</dbReference>
<feature type="region of interest" description="G2" evidence="16">
    <location>
        <begin position="163"/>
        <end position="167"/>
    </location>
</feature>
<accession>A0AAD5AFZ2</accession>
<dbReference type="InterPro" id="IPR005662">
    <property type="entry name" value="GTPase_Era-like"/>
</dbReference>
<evidence type="ECO:0000256" key="7">
    <source>
        <dbReference type="ARBA" id="ARBA00022741"/>
    </source>
</evidence>
<dbReference type="FunFam" id="3.30.300.20:FF:000016">
    <property type="entry name" value="GTPase Era, mitochondrial isoform 1"/>
    <property type="match status" value="1"/>
</dbReference>
<dbReference type="AlphaFoldDB" id="A0AAD5AFZ2"/>
<dbReference type="CDD" id="cd22534">
    <property type="entry name" value="KH-II_Era"/>
    <property type="match status" value="1"/>
</dbReference>
<sequence length="473" mass="52614">MWFTPSSTSSEFTPDPDNYRKPRDPGSHVELLRFRKTAFKLDDGSLASIQVSFHWHAAHRSSAVRNAAFRFLPYRNVSTEAFLDRLLKERMLGSAENPADSPAHAAVPTDKVEHFSLMLKVPDQPEDAKVLRVAIIGAPNSGKSTLTNQLLGKKLFAASQKVHTTRSRALGVITEDNTQIILLDTPGLTTPSKAKRHQLEKTFLVDPLKSLRQADLVVVLVDVSDKWTRGRLDFEVLKCLALNAGIPSVLVLNKVDLLKGKPLLLDITAELTEGVVNGKRLKVRSLVKPLQKDTSEKLLKKTSGLPNGEMQNPGNQLLTGLSGEQLRALKSRKGWSHFKDVFMMCATDGEDVQTLKSYLMAEAKPGPWQYHSAVLTDQSPEDICTNAIREKLLEYLPQEVPYSVTQHIELWRETADNQLDIAVKLHVRKDSHMKMVIGPGGQLIARIAREAGLDLTNAFMCEVRLKISATLKN</sequence>
<reference evidence="19" key="1">
    <citation type="submission" date="2018-07" db="EMBL/GenBank/DDBJ databases">
        <title>Comparative genomics of catfishes provides insights into carnivory and benthic adaptation.</title>
        <authorList>
            <person name="Zhang Y."/>
            <person name="Wang D."/>
            <person name="Peng Z."/>
            <person name="Zheng S."/>
            <person name="Shao F."/>
            <person name="Tao W."/>
        </authorList>
    </citation>
    <scope>NUCLEOTIDE SEQUENCE</scope>
    <source>
        <strain evidence="19">Chongqing</strain>
    </source>
</reference>
<evidence type="ECO:0000256" key="8">
    <source>
        <dbReference type="ARBA" id="ARBA00022792"/>
    </source>
</evidence>
<dbReference type="PROSITE" id="PS51713">
    <property type="entry name" value="G_ERA"/>
    <property type="match status" value="1"/>
</dbReference>
<dbReference type="GO" id="GO:0000028">
    <property type="term" value="P:ribosomal small subunit assembly"/>
    <property type="evidence" value="ECO:0007669"/>
    <property type="project" value="TreeGrafter"/>
</dbReference>
<feature type="region of interest" description="G3" evidence="16">
    <location>
        <begin position="184"/>
        <end position="187"/>
    </location>
</feature>
<gene>
    <name evidence="19" type="ORF">C0J50_0272</name>
</gene>
<comment type="subcellular location">
    <subcellularLocation>
        <location evidence="2">Mitochondrion inner membrane</location>
        <topology evidence="2">Peripheral membrane protein</topology>
    </subcellularLocation>
    <subcellularLocation>
        <location evidence="1">Mitochondrion matrix</location>
    </subcellularLocation>
</comment>
<dbReference type="Gene3D" id="3.30.300.20">
    <property type="match status" value="1"/>
</dbReference>
<evidence type="ECO:0000313" key="19">
    <source>
        <dbReference type="EMBL" id="KAI5615591.1"/>
    </source>
</evidence>
<dbReference type="InterPro" id="IPR005225">
    <property type="entry name" value="Small_GTP-bd"/>
</dbReference>
<feature type="region of interest" description="G5" evidence="16">
    <location>
        <begin position="344"/>
        <end position="346"/>
    </location>
</feature>
<dbReference type="SUPFAM" id="SSF54814">
    <property type="entry name" value="Prokaryotic type KH domain (KH-domain type II)"/>
    <property type="match status" value="1"/>
</dbReference>
<evidence type="ECO:0000256" key="13">
    <source>
        <dbReference type="ARBA" id="ARBA00023136"/>
    </source>
</evidence>
<dbReference type="Proteomes" id="UP001205998">
    <property type="component" value="Unassembled WGS sequence"/>
</dbReference>
<dbReference type="GO" id="GO:0005743">
    <property type="term" value="C:mitochondrial inner membrane"/>
    <property type="evidence" value="ECO:0007669"/>
    <property type="project" value="UniProtKB-SubCell"/>
</dbReference>
<dbReference type="NCBIfam" id="TIGR00231">
    <property type="entry name" value="small_GTP"/>
    <property type="match status" value="1"/>
</dbReference>
<evidence type="ECO:0000256" key="4">
    <source>
        <dbReference type="ARBA" id="ARBA00019149"/>
    </source>
</evidence>
<keyword evidence="12 16" id="KW-0342">GTP-binding</keyword>
<dbReference type="PRINTS" id="PR00326">
    <property type="entry name" value="GTP1OBG"/>
</dbReference>
<keyword evidence="5" id="KW-0690">Ribosome biogenesis</keyword>
<evidence type="ECO:0000313" key="20">
    <source>
        <dbReference type="Proteomes" id="UP001205998"/>
    </source>
</evidence>
<feature type="region of interest" description="G4" evidence="16">
    <location>
        <begin position="253"/>
        <end position="256"/>
    </location>
</feature>
<keyword evidence="7 16" id="KW-0547">Nucleotide-binding</keyword>
<dbReference type="SUPFAM" id="SSF52540">
    <property type="entry name" value="P-loop containing nucleoside triphosphate hydrolases"/>
    <property type="match status" value="1"/>
</dbReference>
<dbReference type="GO" id="GO:0005759">
    <property type="term" value="C:mitochondrial matrix"/>
    <property type="evidence" value="ECO:0007669"/>
    <property type="project" value="UniProtKB-SubCell"/>
</dbReference>
<dbReference type="Pfam" id="PF01926">
    <property type="entry name" value="MMR_HSR1"/>
    <property type="match status" value="1"/>
</dbReference>
<dbReference type="InterPro" id="IPR006073">
    <property type="entry name" value="GTP-bd"/>
</dbReference>
<proteinExistence type="inferred from homology"/>
<evidence type="ECO:0000256" key="11">
    <source>
        <dbReference type="ARBA" id="ARBA00023128"/>
    </source>
</evidence>
<dbReference type="HAMAP" id="MF_00367">
    <property type="entry name" value="GTPase_Era"/>
    <property type="match status" value="1"/>
</dbReference>
<dbReference type="EMBL" id="MU554589">
    <property type="protein sequence ID" value="KAI5615591.1"/>
    <property type="molecule type" value="Genomic_DNA"/>
</dbReference>
<evidence type="ECO:0000256" key="3">
    <source>
        <dbReference type="ARBA" id="ARBA00007921"/>
    </source>
</evidence>
<feature type="region of interest" description="Disordered" evidence="17">
    <location>
        <begin position="1"/>
        <end position="26"/>
    </location>
</feature>
<evidence type="ECO:0000256" key="1">
    <source>
        <dbReference type="ARBA" id="ARBA00004305"/>
    </source>
</evidence>
<evidence type="ECO:0000256" key="5">
    <source>
        <dbReference type="ARBA" id="ARBA00022517"/>
    </source>
</evidence>
<keyword evidence="20" id="KW-1185">Reference proteome</keyword>
<feature type="compositionally biased region" description="Low complexity" evidence="17">
    <location>
        <begin position="1"/>
        <end position="16"/>
    </location>
</feature>
<dbReference type="InterPro" id="IPR015946">
    <property type="entry name" value="KH_dom-like_a/b"/>
</dbReference>
<dbReference type="PANTHER" id="PTHR42698">
    <property type="entry name" value="GTPASE ERA"/>
    <property type="match status" value="1"/>
</dbReference>
<dbReference type="InterPro" id="IPR027417">
    <property type="entry name" value="P-loop_NTPase"/>
</dbReference>
<dbReference type="InterPro" id="IPR009019">
    <property type="entry name" value="KH_sf_prok-type"/>
</dbReference>
<evidence type="ECO:0000256" key="14">
    <source>
        <dbReference type="ARBA" id="ARBA00025227"/>
    </source>
</evidence>
<dbReference type="CDD" id="cd04163">
    <property type="entry name" value="Era"/>
    <property type="match status" value="1"/>
</dbReference>
<dbReference type="PANTHER" id="PTHR42698:SF1">
    <property type="entry name" value="GTPASE ERA, MITOCHONDRIAL"/>
    <property type="match status" value="1"/>
</dbReference>
<feature type="region of interest" description="G1" evidence="16">
    <location>
        <begin position="137"/>
        <end position="144"/>
    </location>
</feature>
<comment type="caution">
    <text evidence="19">The sequence shown here is derived from an EMBL/GenBank/DDBJ whole genome shotgun (WGS) entry which is preliminary data.</text>
</comment>
<comment type="function">
    <text evidence="14">Probable GTPase that plays a role in the mitochondrial ribosomal small subunit assembly. Specifically binds the 12S mitochondrial rRNA (12S mt-rRNA) to a 33 nucleotide section delineating the 3' terminal stem-loop region. May act as a chaperone that protects the 12S mt-rRNA on the 28S mitoribosomal subunit during ribosomal small subunit assembly.</text>
</comment>
<dbReference type="GO" id="GO:0005525">
    <property type="term" value="F:GTP binding"/>
    <property type="evidence" value="ECO:0007669"/>
    <property type="project" value="UniProtKB-UniRule"/>
</dbReference>
<organism evidence="19 20">
    <name type="scientific">Silurus asotus</name>
    <name type="common">Amur catfish</name>
    <name type="synonym">Parasilurus asotus</name>
    <dbReference type="NCBI Taxonomy" id="30991"/>
    <lineage>
        <taxon>Eukaryota</taxon>
        <taxon>Metazoa</taxon>
        <taxon>Chordata</taxon>
        <taxon>Craniata</taxon>
        <taxon>Vertebrata</taxon>
        <taxon>Euteleostomi</taxon>
        <taxon>Actinopterygii</taxon>
        <taxon>Neopterygii</taxon>
        <taxon>Teleostei</taxon>
        <taxon>Ostariophysi</taxon>
        <taxon>Siluriformes</taxon>
        <taxon>Siluridae</taxon>
        <taxon>Silurus</taxon>
    </lineage>
</organism>
<keyword evidence="9" id="KW-0694">RNA-binding</keyword>
<evidence type="ECO:0000256" key="12">
    <source>
        <dbReference type="ARBA" id="ARBA00023134"/>
    </source>
</evidence>
<dbReference type="GO" id="GO:0019843">
    <property type="term" value="F:rRNA binding"/>
    <property type="evidence" value="ECO:0007669"/>
    <property type="project" value="UniProtKB-KW"/>
</dbReference>
<name>A0AAD5AFZ2_SILAS</name>
<keyword evidence="8" id="KW-0999">Mitochondrion inner membrane</keyword>
<evidence type="ECO:0000256" key="15">
    <source>
        <dbReference type="ARBA" id="ARBA00030975"/>
    </source>
</evidence>
<dbReference type="InterPro" id="IPR030388">
    <property type="entry name" value="G_ERA_dom"/>
</dbReference>
<dbReference type="Gene3D" id="3.40.50.300">
    <property type="entry name" value="P-loop containing nucleotide triphosphate hydrolases"/>
    <property type="match status" value="1"/>
</dbReference>
<evidence type="ECO:0000256" key="2">
    <source>
        <dbReference type="ARBA" id="ARBA00004637"/>
    </source>
</evidence>
<keyword evidence="11" id="KW-0496">Mitochondrion</keyword>
<keyword evidence="10" id="KW-0809">Transit peptide</keyword>
<evidence type="ECO:0000256" key="10">
    <source>
        <dbReference type="ARBA" id="ARBA00022946"/>
    </source>
</evidence>
<dbReference type="Pfam" id="PF07650">
    <property type="entry name" value="KH_2"/>
    <property type="match status" value="1"/>
</dbReference>